<evidence type="ECO:0000313" key="3">
    <source>
        <dbReference type="EMBL" id="GGM67366.1"/>
    </source>
</evidence>
<protein>
    <recommendedName>
        <fullName evidence="2">Fumarylacetoacetase-like C-terminal domain-containing protein</fullName>
    </recommendedName>
</protein>
<dbReference type="GO" id="GO:0046872">
    <property type="term" value="F:metal ion binding"/>
    <property type="evidence" value="ECO:0007669"/>
    <property type="project" value="UniProtKB-KW"/>
</dbReference>
<dbReference type="Proteomes" id="UP000642070">
    <property type="component" value="Unassembled WGS sequence"/>
</dbReference>
<evidence type="ECO:0000256" key="1">
    <source>
        <dbReference type="ARBA" id="ARBA00022723"/>
    </source>
</evidence>
<dbReference type="EMBL" id="BMPI01000055">
    <property type="protein sequence ID" value="GGM67366.1"/>
    <property type="molecule type" value="Genomic_DNA"/>
</dbReference>
<dbReference type="SUPFAM" id="SSF56529">
    <property type="entry name" value="FAH"/>
    <property type="match status" value="1"/>
</dbReference>
<dbReference type="AlphaFoldDB" id="A0A917UAZ1"/>
<evidence type="ECO:0000259" key="2">
    <source>
        <dbReference type="Pfam" id="PF01557"/>
    </source>
</evidence>
<sequence>MRFGVFGDDRLAVVAGADAVDVTDLLELGPVGPQGPLQRLLERPYEPGELAPERLAGLRRWPIADLDWRAPLPRPGKIIGAPANYVEHVDEMPDAHTILDWGVFLKAGSSVTGPDTDVRLPYLDKRTDQEGELGVVIGRTARDVPIDDALGYVFGYTCVLDITVRSTEDRSTRKSFDTFTPLGPWVTTADEVGDPADLQLRCWVNDELRQDAATKKMIFGVPELVAYASSVMTLWPGDVIATGTPAGVGPLRHGDTVAVEIDRVGRLQVGVSSVGAVAYADRPGHGGKR</sequence>
<proteinExistence type="predicted"/>
<keyword evidence="1" id="KW-0479">Metal-binding</keyword>
<evidence type="ECO:0000313" key="4">
    <source>
        <dbReference type="Proteomes" id="UP000642070"/>
    </source>
</evidence>
<reference evidence="3" key="2">
    <citation type="submission" date="2020-09" db="EMBL/GenBank/DDBJ databases">
        <authorList>
            <person name="Sun Q."/>
            <person name="Ohkuma M."/>
        </authorList>
    </citation>
    <scope>NUCLEOTIDE SEQUENCE</scope>
    <source>
        <strain evidence="3">JCM 19831</strain>
    </source>
</reference>
<comment type="caution">
    <text evidence="3">The sequence shown here is derived from an EMBL/GenBank/DDBJ whole genome shotgun (WGS) entry which is preliminary data.</text>
</comment>
<keyword evidence="4" id="KW-1185">Reference proteome</keyword>
<reference evidence="3" key="1">
    <citation type="journal article" date="2014" name="Int. J. Syst. Evol. Microbiol.">
        <title>Complete genome sequence of Corynebacterium casei LMG S-19264T (=DSM 44701T), isolated from a smear-ripened cheese.</title>
        <authorList>
            <consortium name="US DOE Joint Genome Institute (JGI-PGF)"/>
            <person name="Walter F."/>
            <person name="Albersmeier A."/>
            <person name="Kalinowski J."/>
            <person name="Ruckert C."/>
        </authorList>
    </citation>
    <scope>NUCLEOTIDE SEQUENCE</scope>
    <source>
        <strain evidence="3">JCM 19831</strain>
    </source>
</reference>
<dbReference type="Gene3D" id="3.90.850.10">
    <property type="entry name" value="Fumarylacetoacetase-like, C-terminal domain"/>
    <property type="match status" value="1"/>
</dbReference>
<name>A0A917UAZ1_9ACTN</name>
<dbReference type="RefSeq" id="WP_190255397.1">
    <property type="nucleotide sequence ID" value="NZ_BMPI01000055.1"/>
</dbReference>
<dbReference type="InterPro" id="IPR011234">
    <property type="entry name" value="Fumarylacetoacetase-like_C"/>
</dbReference>
<accession>A0A917UAZ1</accession>
<feature type="domain" description="Fumarylacetoacetase-like C-terminal" evidence="2">
    <location>
        <begin position="77"/>
        <end position="271"/>
    </location>
</feature>
<organism evidence="3 4">
    <name type="scientific">Dactylosporangium sucinum</name>
    <dbReference type="NCBI Taxonomy" id="1424081"/>
    <lineage>
        <taxon>Bacteria</taxon>
        <taxon>Bacillati</taxon>
        <taxon>Actinomycetota</taxon>
        <taxon>Actinomycetes</taxon>
        <taxon>Micromonosporales</taxon>
        <taxon>Micromonosporaceae</taxon>
        <taxon>Dactylosporangium</taxon>
    </lineage>
</organism>
<dbReference type="Pfam" id="PF01557">
    <property type="entry name" value="FAA_hydrolase"/>
    <property type="match status" value="1"/>
</dbReference>
<dbReference type="PANTHER" id="PTHR11820">
    <property type="entry name" value="ACYLPYRUVASE"/>
    <property type="match status" value="1"/>
</dbReference>
<dbReference type="InterPro" id="IPR036663">
    <property type="entry name" value="Fumarylacetoacetase_C_sf"/>
</dbReference>
<dbReference type="GO" id="GO:0003824">
    <property type="term" value="F:catalytic activity"/>
    <property type="evidence" value="ECO:0007669"/>
    <property type="project" value="InterPro"/>
</dbReference>
<gene>
    <name evidence="3" type="ORF">GCM10007977_081410</name>
</gene>